<dbReference type="PANTHER" id="PTHR38788">
    <property type="entry name" value="CLR5 DOMAIN-CONTAINING PROTEIN"/>
    <property type="match status" value="1"/>
</dbReference>
<keyword evidence="3" id="KW-1185">Reference proteome</keyword>
<name>A0ABR4P937_9HELO</name>
<dbReference type="EMBL" id="JBFCZG010000007">
    <property type="protein sequence ID" value="KAL3419831.1"/>
    <property type="molecule type" value="Genomic_DNA"/>
</dbReference>
<dbReference type="Proteomes" id="UP001629113">
    <property type="component" value="Unassembled WGS sequence"/>
</dbReference>
<comment type="caution">
    <text evidence="2">The sequence shown here is derived from an EMBL/GenBank/DDBJ whole genome shotgun (WGS) entry which is preliminary data.</text>
</comment>
<dbReference type="InterPro" id="IPR025676">
    <property type="entry name" value="Clr5_dom"/>
</dbReference>
<protein>
    <submittedName>
        <fullName evidence="2">Ankyrin repeat containing protein</fullName>
    </submittedName>
</protein>
<accession>A0ABR4P937</accession>
<evidence type="ECO:0000313" key="2">
    <source>
        <dbReference type="EMBL" id="KAL3419831.1"/>
    </source>
</evidence>
<proteinExistence type="predicted"/>
<reference evidence="2 3" key="1">
    <citation type="submission" date="2024-06" db="EMBL/GenBank/DDBJ databases">
        <title>Complete genome of Phlyctema vagabunda strain 19-DSS-EL-015.</title>
        <authorList>
            <person name="Fiorenzani C."/>
        </authorList>
    </citation>
    <scope>NUCLEOTIDE SEQUENCE [LARGE SCALE GENOMIC DNA]</scope>
    <source>
        <strain evidence="2 3">19-DSS-EL-015</strain>
    </source>
</reference>
<feature type="domain" description="Clr5" evidence="1">
    <location>
        <begin position="15"/>
        <end position="66"/>
    </location>
</feature>
<organism evidence="2 3">
    <name type="scientific">Phlyctema vagabunda</name>
    <dbReference type="NCBI Taxonomy" id="108571"/>
    <lineage>
        <taxon>Eukaryota</taxon>
        <taxon>Fungi</taxon>
        <taxon>Dikarya</taxon>
        <taxon>Ascomycota</taxon>
        <taxon>Pezizomycotina</taxon>
        <taxon>Leotiomycetes</taxon>
        <taxon>Helotiales</taxon>
        <taxon>Dermateaceae</taxon>
        <taxon>Phlyctema</taxon>
    </lineage>
</organism>
<gene>
    <name evidence="2" type="ORF">PVAG01_08329</name>
</gene>
<evidence type="ECO:0000313" key="3">
    <source>
        <dbReference type="Proteomes" id="UP001629113"/>
    </source>
</evidence>
<evidence type="ECO:0000259" key="1">
    <source>
        <dbReference type="Pfam" id="PF14420"/>
    </source>
</evidence>
<dbReference type="PANTHER" id="PTHR38788:SF3">
    <property type="entry name" value="CLR5 DOMAIN-CONTAINING PROTEIN"/>
    <property type="match status" value="1"/>
</dbReference>
<dbReference type="Pfam" id="PF14420">
    <property type="entry name" value="Clr5"/>
    <property type="match status" value="1"/>
</dbReference>
<sequence length="164" mass="19361">MELQSINKCKRTAELDWLTHRAIIKKRYMDDKISLKTLRSEMESTYGFIASKAQYEAQLNAWGFKKKMKREDWAFIKHKIEARNLQREETVVYFHNNLIDPKSIEREIKRNVSLSSSYLKTAFDQTPAGLFISSPGRLILHGIRVENLPYYHTKEILPTYGIEY</sequence>